<dbReference type="PANTHER" id="PTHR22930:SF250">
    <property type="entry name" value="NUCLEASE HARBI1-LIKE PROTEIN"/>
    <property type="match status" value="1"/>
</dbReference>
<feature type="domain" description="DDE Tnp4" evidence="9">
    <location>
        <begin position="24"/>
        <end position="134"/>
    </location>
</feature>
<organism evidence="10 11">
    <name type="scientific">Petrolisthes cinctipes</name>
    <name type="common">Flat porcelain crab</name>
    <dbReference type="NCBI Taxonomy" id="88211"/>
    <lineage>
        <taxon>Eukaryota</taxon>
        <taxon>Metazoa</taxon>
        <taxon>Ecdysozoa</taxon>
        <taxon>Arthropoda</taxon>
        <taxon>Crustacea</taxon>
        <taxon>Multicrustacea</taxon>
        <taxon>Malacostraca</taxon>
        <taxon>Eumalacostraca</taxon>
        <taxon>Eucarida</taxon>
        <taxon>Decapoda</taxon>
        <taxon>Pleocyemata</taxon>
        <taxon>Anomura</taxon>
        <taxon>Galatheoidea</taxon>
        <taxon>Porcellanidae</taxon>
        <taxon>Petrolisthes</taxon>
    </lineage>
</organism>
<evidence type="ECO:0000256" key="6">
    <source>
        <dbReference type="ARBA" id="ARBA00022801"/>
    </source>
</evidence>
<dbReference type="GO" id="GO:0046872">
    <property type="term" value="F:metal ion binding"/>
    <property type="evidence" value="ECO:0007669"/>
    <property type="project" value="UniProtKB-KW"/>
</dbReference>
<evidence type="ECO:0000256" key="7">
    <source>
        <dbReference type="ARBA" id="ARBA00023242"/>
    </source>
</evidence>
<feature type="region of interest" description="Disordered" evidence="8">
    <location>
        <begin position="116"/>
        <end position="198"/>
    </location>
</feature>
<dbReference type="EMBL" id="JAWQEG010000028">
    <property type="protein sequence ID" value="KAK3895912.1"/>
    <property type="molecule type" value="Genomic_DNA"/>
</dbReference>
<keyword evidence="5" id="KW-0479">Metal-binding</keyword>
<accession>A0AAE1L5D7</accession>
<keyword evidence="4" id="KW-0540">Nuclease</keyword>
<feature type="compositionally biased region" description="Basic and acidic residues" evidence="8">
    <location>
        <begin position="188"/>
        <end position="198"/>
    </location>
</feature>
<dbReference type="PANTHER" id="PTHR22930">
    <property type="match status" value="1"/>
</dbReference>
<evidence type="ECO:0000259" key="9">
    <source>
        <dbReference type="Pfam" id="PF13359"/>
    </source>
</evidence>
<evidence type="ECO:0000256" key="3">
    <source>
        <dbReference type="ARBA" id="ARBA00006958"/>
    </source>
</evidence>
<evidence type="ECO:0000313" key="11">
    <source>
        <dbReference type="Proteomes" id="UP001286313"/>
    </source>
</evidence>
<proteinExistence type="inferred from homology"/>
<evidence type="ECO:0000256" key="4">
    <source>
        <dbReference type="ARBA" id="ARBA00022722"/>
    </source>
</evidence>
<evidence type="ECO:0000256" key="2">
    <source>
        <dbReference type="ARBA" id="ARBA00004123"/>
    </source>
</evidence>
<dbReference type="InterPro" id="IPR027806">
    <property type="entry name" value="HARBI1_dom"/>
</dbReference>
<dbReference type="InterPro" id="IPR045249">
    <property type="entry name" value="HARBI1-like"/>
</dbReference>
<comment type="similarity">
    <text evidence="3">Belongs to the HARBI1 family.</text>
</comment>
<keyword evidence="7" id="KW-0539">Nucleus</keyword>
<dbReference type="GO" id="GO:0005634">
    <property type="term" value="C:nucleus"/>
    <property type="evidence" value="ECO:0007669"/>
    <property type="project" value="UniProtKB-SubCell"/>
</dbReference>
<feature type="compositionally biased region" description="Polar residues" evidence="8">
    <location>
        <begin position="118"/>
        <end position="127"/>
    </location>
</feature>
<name>A0AAE1L5D7_PETCI</name>
<evidence type="ECO:0000256" key="5">
    <source>
        <dbReference type="ARBA" id="ARBA00022723"/>
    </source>
</evidence>
<dbReference type="GO" id="GO:0016787">
    <property type="term" value="F:hydrolase activity"/>
    <property type="evidence" value="ECO:0007669"/>
    <property type="project" value="UniProtKB-KW"/>
</dbReference>
<comment type="caution">
    <text evidence="10">The sequence shown here is derived from an EMBL/GenBank/DDBJ whole genome shotgun (WGS) entry which is preliminary data.</text>
</comment>
<dbReference type="AlphaFoldDB" id="A0AAE1L5D7"/>
<sequence>MPEVIATKQKFYRVSNFPNVIGLIDGSHIPIAAPSLNEDIYVNRKNFHSLNIQAVCDANQIFLDFCNRYPGSTHDSFVWHNCTLYRRFQAGEFGGAHLLGDSGYPLEENLMTPFMQPGNHSEVNYNNSHKRTRHPERPPLLPLVGSDNPLPPEVPTSAGGGQTVGLHPWSPPRYQGPARKGSFSPADALKEPLPREQA</sequence>
<gene>
    <name evidence="10" type="ORF">Pcinc_000412</name>
</gene>
<keyword evidence="6" id="KW-0378">Hydrolase</keyword>
<comment type="cofactor">
    <cofactor evidence="1">
        <name>a divalent metal cation</name>
        <dbReference type="ChEBI" id="CHEBI:60240"/>
    </cofactor>
</comment>
<dbReference type="GO" id="GO:0004518">
    <property type="term" value="F:nuclease activity"/>
    <property type="evidence" value="ECO:0007669"/>
    <property type="project" value="UniProtKB-KW"/>
</dbReference>
<evidence type="ECO:0000256" key="8">
    <source>
        <dbReference type="SAM" id="MobiDB-lite"/>
    </source>
</evidence>
<keyword evidence="11" id="KW-1185">Reference proteome</keyword>
<dbReference type="Proteomes" id="UP001286313">
    <property type="component" value="Unassembled WGS sequence"/>
</dbReference>
<dbReference type="Pfam" id="PF13359">
    <property type="entry name" value="DDE_Tnp_4"/>
    <property type="match status" value="1"/>
</dbReference>
<evidence type="ECO:0000256" key="1">
    <source>
        <dbReference type="ARBA" id="ARBA00001968"/>
    </source>
</evidence>
<comment type="subcellular location">
    <subcellularLocation>
        <location evidence="2">Nucleus</location>
    </subcellularLocation>
</comment>
<reference evidence="10" key="1">
    <citation type="submission" date="2023-10" db="EMBL/GenBank/DDBJ databases">
        <title>Genome assemblies of two species of porcelain crab, Petrolisthes cinctipes and Petrolisthes manimaculis (Anomura: Porcellanidae).</title>
        <authorList>
            <person name="Angst P."/>
        </authorList>
    </citation>
    <scope>NUCLEOTIDE SEQUENCE</scope>
    <source>
        <strain evidence="10">PB745_01</strain>
        <tissue evidence="10">Gill</tissue>
    </source>
</reference>
<protein>
    <recommendedName>
        <fullName evidence="9">DDE Tnp4 domain-containing protein</fullName>
    </recommendedName>
</protein>
<evidence type="ECO:0000313" key="10">
    <source>
        <dbReference type="EMBL" id="KAK3895912.1"/>
    </source>
</evidence>